<dbReference type="EMBL" id="ARYK01000006">
    <property type="protein sequence ID" value="KCZ90776.1"/>
    <property type="molecule type" value="Genomic_DNA"/>
</dbReference>
<sequence length="269" mass="29710">MSLQFNLISPEAVSARTLVLSLMSVRGRRAHGLAYLTRAGALFGLEPTAIRMAVTRLARDGMLESVERGVYAPGPKAAALTAEISDWRTAPDRTRAWEGGWTGVLTNHLGRTDRKDLNARMRALRLFGFAQAETGLWVRPDNLRLSLGELRATLTGIGLQDDALLVKITETAMPASVNWRDLWSTDDLKTAYRAAIRAMDASRESAARMSVDEAARETLLVGQSVIRTINLDPLLPEEIGDADLFRQMVSGMDSYDRFGRACWDAFSRL</sequence>
<dbReference type="OrthoDB" id="2270427at2"/>
<dbReference type="PANTHER" id="PTHR30319">
    <property type="entry name" value="PHENYLACETIC ACID REGULATOR-RELATED TRANSCRIPTIONAL REPRESSOR"/>
    <property type="match status" value="1"/>
</dbReference>
<keyword evidence="2" id="KW-1185">Reference proteome</keyword>
<reference evidence="1 2" key="1">
    <citation type="journal article" date="2014" name="Antonie Van Leeuwenhoek">
        <title>Hyphomonas beringensis sp. nov. and Hyphomonas chukchiensis sp. nov., isolated from surface seawater of the Bering Sea and Chukchi Sea.</title>
        <authorList>
            <person name="Li C."/>
            <person name="Lai Q."/>
            <person name="Li G."/>
            <person name="Dong C."/>
            <person name="Wang J."/>
            <person name="Liao Y."/>
            <person name="Shao Z."/>
        </authorList>
    </citation>
    <scope>NUCLEOTIDE SEQUENCE [LARGE SCALE GENOMIC DNA]</scope>
    <source>
        <strain evidence="1 2">MHS-2</strain>
    </source>
</reference>
<dbReference type="STRING" id="1280950.HJO_13031"/>
<dbReference type="GO" id="GO:0006351">
    <property type="term" value="P:DNA-templated transcription"/>
    <property type="evidence" value="ECO:0007669"/>
    <property type="project" value="TreeGrafter"/>
</dbReference>
<name>A0A059FJR4_9PROT</name>
<dbReference type="PATRIC" id="fig|1280950.3.peg.2613"/>
<gene>
    <name evidence="1" type="ORF">HJO_13031</name>
</gene>
<evidence type="ECO:0000313" key="1">
    <source>
        <dbReference type="EMBL" id="KCZ90776.1"/>
    </source>
</evidence>
<comment type="caution">
    <text evidence="1">The sequence shown here is derived from an EMBL/GenBank/DDBJ whole genome shotgun (WGS) entry which is preliminary data.</text>
</comment>
<dbReference type="eggNOG" id="COG3327">
    <property type="taxonomic scope" value="Bacteria"/>
</dbReference>
<evidence type="ECO:0008006" key="3">
    <source>
        <dbReference type="Google" id="ProtNLM"/>
    </source>
</evidence>
<dbReference type="PANTHER" id="PTHR30319:SF1">
    <property type="entry name" value="TRANSCRIPTIONAL REPRESSOR PAAX"/>
    <property type="match status" value="1"/>
</dbReference>
<dbReference type="RefSeq" id="WP_035617533.1">
    <property type="nucleotide sequence ID" value="NZ_ARYK01000006.1"/>
</dbReference>
<dbReference type="AlphaFoldDB" id="A0A059FJR4"/>
<dbReference type="Gene3D" id="1.10.10.10">
    <property type="entry name" value="Winged helix-like DNA-binding domain superfamily/Winged helix DNA-binding domain"/>
    <property type="match status" value="1"/>
</dbReference>
<dbReference type="Proteomes" id="UP000025171">
    <property type="component" value="Unassembled WGS sequence"/>
</dbReference>
<proteinExistence type="predicted"/>
<dbReference type="InterPro" id="IPR036388">
    <property type="entry name" value="WH-like_DNA-bd_sf"/>
</dbReference>
<protein>
    <recommendedName>
        <fullName evidence="3">PaaX family transcriptional regulator</fullName>
    </recommendedName>
</protein>
<dbReference type="Gene3D" id="3.30.70.2650">
    <property type="match status" value="1"/>
</dbReference>
<evidence type="ECO:0000313" key="2">
    <source>
        <dbReference type="Proteomes" id="UP000025171"/>
    </source>
</evidence>
<organism evidence="1 2">
    <name type="scientific">Hyphomonas johnsonii MHS-2</name>
    <dbReference type="NCBI Taxonomy" id="1280950"/>
    <lineage>
        <taxon>Bacteria</taxon>
        <taxon>Pseudomonadati</taxon>
        <taxon>Pseudomonadota</taxon>
        <taxon>Alphaproteobacteria</taxon>
        <taxon>Hyphomonadales</taxon>
        <taxon>Hyphomonadaceae</taxon>
        <taxon>Hyphomonas</taxon>
    </lineage>
</organism>
<accession>A0A059FJR4</accession>